<protein>
    <submittedName>
        <fullName evidence="2">(apollo) hypothetical protein</fullName>
    </submittedName>
</protein>
<feature type="compositionally biased region" description="Basic and acidic residues" evidence="1">
    <location>
        <begin position="133"/>
        <end position="150"/>
    </location>
</feature>
<gene>
    <name evidence="2" type="ORF">PAPOLLO_LOCUS4024</name>
</gene>
<comment type="caution">
    <text evidence="2">The sequence shown here is derived from an EMBL/GenBank/DDBJ whole genome shotgun (WGS) entry which is preliminary data.</text>
</comment>
<dbReference type="AlphaFoldDB" id="A0A8S3WA48"/>
<keyword evidence="3" id="KW-1185">Reference proteome</keyword>
<dbReference type="Proteomes" id="UP000691718">
    <property type="component" value="Unassembled WGS sequence"/>
</dbReference>
<organism evidence="2 3">
    <name type="scientific">Parnassius apollo</name>
    <name type="common">Apollo butterfly</name>
    <name type="synonym">Papilio apollo</name>
    <dbReference type="NCBI Taxonomy" id="110799"/>
    <lineage>
        <taxon>Eukaryota</taxon>
        <taxon>Metazoa</taxon>
        <taxon>Ecdysozoa</taxon>
        <taxon>Arthropoda</taxon>
        <taxon>Hexapoda</taxon>
        <taxon>Insecta</taxon>
        <taxon>Pterygota</taxon>
        <taxon>Neoptera</taxon>
        <taxon>Endopterygota</taxon>
        <taxon>Lepidoptera</taxon>
        <taxon>Glossata</taxon>
        <taxon>Ditrysia</taxon>
        <taxon>Papilionoidea</taxon>
        <taxon>Papilionidae</taxon>
        <taxon>Parnassiinae</taxon>
        <taxon>Parnassini</taxon>
        <taxon>Parnassius</taxon>
        <taxon>Parnassius</taxon>
    </lineage>
</organism>
<evidence type="ECO:0000313" key="3">
    <source>
        <dbReference type="Proteomes" id="UP000691718"/>
    </source>
</evidence>
<feature type="region of interest" description="Disordered" evidence="1">
    <location>
        <begin position="158"/>
        <end position="177"/>
    </location>
</feature>
<dbReference type="OrthoDB" id="6928896at2759"/>
<name>A0A8S3WA48_PARAO</name>
<dbReference type="EMBL" id="CAJQZP010000220">
    <property type="protein sequence ID" value="CAG4949452.1"/>
    <property type="molecule type" value="Genomic_DNA"/>
</dbReference>
<sequence>MCPSKRIYCPKYGGKHENCETTIFKCINCTKNHMALNRQCPKYIKEKKLWEIMAEFNVSYRKAMAMYVPPEKPTYVPTQSPMPHLDNLNKMPQLPEPIPETTNKFFSSILPVQENSTPVIYAQAASSSPINKNKLDSRGEKSVRNDTTEKIEKRRIQEPNLEEYIHDGNMSTESESSLCDQPVSEQNKKKNRNVQPDIPFFNLLSQLKSFISNESNEPLKSRIENVVHLFFEWIITWIFKHISNLSFLQNLLDGTSKKADWVKYRQVIEEECAHFEISSNPQEAYDDFITLLFKAAEASIPFVKICLNLKANFIHKPYWPPDLSHAVAERRLALKTFRQNATPANLNRLQEKTRKDGGNFVRP</sequence>
<accession>A0A8S3WA48</accession>
<proteinExistence type="predicted"/>
<evidence type="ECO:0000313" key="2">
    <source>
        <dbReference type="EMBL" id="CAG4949452.1"/>
    </source>
</evidence>
<feature type="region of interest" description="Disordered" evidence="1">
    <location>
        <begin position="130"/>
        <end position="150"/>
    </location>
</feature>
<reference evidence="2" key="1">
    <citation type="submission" date="2021-04" db="EMBL/GenBank/DDBJ databases">
        <authorList>
            <person name="Tunstrom K."/>
        </authorList>
    </citation>
    <scope>NUCLEOTIDE SEQUENCE</scope>
</reference>
<evidence type="ECO:0000256" key="1">
    <source>
        <dbReference type="SAM" id="MobiDB-lite"/>
    </source>
</evidence>